<dbReference type="HOGENOM" id="CLU_582732_0_0_1"/>
<proteinExistence type="predicted"/>
<sequence length="469" mass="49755">MAVARGVATIHTPAFIRSPQVVSAFLQSIPFTRRIATYAEALTALDLSGPGNDTSEADVLRASILADLACEQAALRLEKRNHGMTEGSIKLLLSHLTTFCRIELPPLPADRVGKKHLLDLLAIFTAYMKTQLAWYQLLLPGRRSRQVTKISTVLINDLLSRVFPSGSSSKKLLNTASNGIRTQWKTDVARVRGLLKTGNPAGQVVSLKGRAFAGVLGSVAGGKIEWCNEESNEATSIAGSVCTEFGILFTPESFLAGGPHGSKTKGVTSHSSLTSVTRNENAIQLSQNGTRRRDTISSRVTANRKATLDLASSPPIQGSSPFTGEGATQTMGPANTTGRDVASLRGTISRQPMIAFASSPPSGDFSFITQNSEPTLDPSSSTDGRSFNTDGRSFSTDGRSFSTDGRSFSTDGRSRSDNIASGVSADSKGILEPSLLPIQELDGKELKSVDSDSMGHQLAGNDLHSLVSS</sequence>
<dbReference type="EMBL" id="KN838619">
    <property type="protein sequence ID" value="KIK00751.1"/>
    <property type="molecule type" value="Genomic_DNA"/>
</dbReference>
<feature type="compositionally biased region" description="Polar residues" evidence="1">
    <location>
        <begin position="367"/>
        <end position="421"/>
    </location>
</feature>
<evidence type="ECO:0000313" key="2">
    <source>
        <dbReference type="EMBL" id="KIK00751.1"/>
    </source>
</evidence>
<dbReference type="AlphaFoldDB" id="A0A0C9X6Q4"/>
<organism evidence="2 3">
    <name type="scientific">Laccaria amethystina LaAM-08-1</name>
    <dbReference type="NCBI Taxonomy" id="1095629"/>
    <lineage>
        <taxon>Eukaryota</taxon>
        <taxon>Fungi</taxon>
        <taxon>Dikarya</taxon>
        <taxon>Basidiomycota</taxon>
        <taxon>Agaricomycotina</taxon>
        <taxon>Agaricomycetes</taxon>
        <taxon>Agaricomycetidae</taxon>
        <taxon>Agaricales</taxon>
        <taxon>Agaricineae</taxon>
        <taxon>Hydnangiaceae</taxon>
        <taxon>Laccaria</taxon>
    </lineage>
</organism>
<reference evidence="2 3" key="1">
    <citation type="submission" date="2014-04" db="EMBL/GenBank/DDBJ databases">
        <authorList>
            <consortium name="DOE Joint Genome Institute"/>
            <person name="Kuo A."/>
            <person name="Kohler A."/>
            <person name="Nagy L.G."/>
            <person name="Floudas D."/>
            <person name="Copeland A."/>
            <person name="Barry K.W."/>
            <person name="Cichocki N."/>
            <person name="Veneault-Fourrey C."/>
            <person name="LaButti K."/>
            <person name="Lindquist E.A."/>
            <person name="Lipzen A."/>
            <person name="Lundell T."/>
            <person name="Morin E."/>
            <person name="Murat C."/>
            <person name="Sun H."/>
            <person name="Tunlid A."/>
            <person name="Henrissat B."/>
            <person name="Grigoriev I.V."/>
            <person name="Hibbett D.S."/>
            <person name="Martin F."/>
            <person name="Nordberg H.P."/>
            <person name="Cantor M.N."/>
            <person name="Hua S.X."/>
        </authorList>
    </citation>
    <scope>NUCLEOTIDE SEQUENCE [LARGE SCALE GENOMIC DNA]</scope>
    <source>
        <strain evidence="2 3">LaAM-08-1</strain>
    </source>
</reference>
<keyword evidence="3" id="KW-1185">Reference proteome</keyword>
<protein>
    <submittedName>
        <fullName evidence="2">Uncharacterized protein</fullName>
    </submittedName>
</protein>
<dbReference type="STRING" id="1095629.A0A0C9X6Q4"/>
<evidence type="ECO:0000256" key="1">
    <source>
        <dbReference type="SAM" id="MobiDB-lite"/>
    </source>
</evidence>
<feature type="region of interest" description="Disordered" evidence="1">
    <location>
        <begin position="446"/>
        <end position="469"/>
    </location>
</feature>
<reference evidence="3" key="2">
    <citation type="submission" date="2015-01" db="EMBL/GenBank/DDBJ databases">
        <title>Evolutionary Origins and Diversification of the Mycorrhizal Mutualists.</title>
        <authorList>
            <consortium name="DOE Joint Genome Institute"/>
            <consortium name="Mycorrhizal Genomics Consortium"/>
            <person name="Kohler A."/>
            <person name="Kuo A."/>
            <person name="Nagy L.G."/>
            <person name="Floudas D."/>
            <person name="Copeland A."/>
            <person name="Barry K.W."/>
            <person name="Cichocki N."/>
            <person name="Veneault-Fourrey C."/>
            <person name="LaButti K."/>
            <person name="Lindquist E.A."/>
            <person name="Lipzen A."/>
            <person name="Lundell T."/>
            <person name="Morin E."/>
            <person name="Murat C."/>
            <person name="Riley R."/>
            <person name="Ohm R."/>
            <person name="Sun H."/>
            <person name="Tunlid A."/>
            <person name="Henrissat B."/>
            <person name="Grigoriev I.V."/>
            <person name="Hibbett D.S."/>
            <person name="Martin F."/>
        </authorList>
    </citation>
    <scope>NUCLEOTIDE SEQUENCE [LARGE SCALE GENOMIC DNA]</scope>
    <source>
        <strain evidence="3">LaAM-08-1</strain>
    </source>
</reference>
<dbReference type="OrthoDB" id="5319158at2759"/>
<feature type="region of interest" description="Disordered" evidence="1">
    <location>
        <begin position="309"/>
        <end position="340"/>
    </location>
</feature>
<dbReference type="Proteomes" id="UP000054477">
    <property type="component" value="Unassembled WGS sequence"/>
</dbReference>
<feature type="compositionally biased region" description="Polar residues" evidence="1">
    <location>
        <begin position="314"/>
        <end position="338"/>
    </location>
</feature>
<name>A0A0C9X6Q4_9AGAR</name>
<gene>
    <name evidence="2" type="ORF">K443DRAFT_7428</name>
</gene>
<accession>A0A0C9X6Q4</accession>
<feature type="region of interest" description="Disordered" evidence="1">
    <location>
        <begin position="354"/>
        <end position="431"/>
    </location>
</feature>
<evidence type="ECO:0000313" key="3">
    <source>
        <dbReference type="Proteomes" id="UP000054477"/>
    </source>
</evidence>